<evidence type="ECO:0000256" key="7">
    <source>
        <dbReference type="SAM" id="MobiDB-lite"/>
    </source>
</evidence>
<dbReference type="PRINTS" id="PR00320">
    <property type="entry name" value="GPROTEINBRPT"/>
</dbReference>
<feature type="repeat" description="WD" evidence="5">
    <location>
        <begin position="164"/>
        <end position="205"/>
    </location>
</feature>
<evidence type="ECO:0000256" key="6">
    <source>
        <dbReference type="RuleBase" id="RU369034"/>
    </source>
</evidence>
<reference evidence="8 9" key="1">
    <citation type="submission" date="2015-01" db="EMBL/GenBank/DDBJ databases">
        <title>The Genome Sequence of Exophiala oligosperma CBS72588.</title>
        <authorList>
            <consortium name="The Broad Institute Genomics Platform"/>
            <person name="Cuomo C."/>
            <person name="de Hoog S."/>
            <person name="Gorbushina A."/>
            <person name="Stielow B."/>
            <person name="Teixiera M."/>
            <person name="Abouelleil A."/>
            <person name="Chapman S.B."/>
            <person name="Priest M."/>
            <person name="Young S.K."/>
            <person name="Wortman J."/>
            <person name="Nusbaum C."/>
            <person name="Birren B."/>
        </authorList>
    </citation>
    <scope>NUCLEOTIDE SEQUENCE [LARGE SCALE GENOMIC DNA]</scope>
    <source>
        <strain evidence="8 9">CBS 72588</strain>
    </source>
</reference>
<dbReference type="PANTHER" id="PTHR22836">
    <property type="entry name" value="WD40 REPEAT PROTEIN"/>
    <property type="match status" value="1"/>
</dbReference>
<feature type="compositionally biased region" description="Low complexity" evidence="7">
    <location>
        <begin position="637"/>
        <end position="651"/>
    </location>
</feature>
<keyword evidence="2" id="KW-0677">Repeat</keyword>
<dbReference type="Pfam" id="PF00400">
    <property type="entry name" value="WD40"/>
    <property type="match status" value="5"/>
</dbReference>
<evidence type="ECO:0000256" key="5">
    <source>
        <dbReference type="PROSITE-ProRule" id="PRU00221"/>
    </source>
</evidence>
<dbReference type="Gene3D" id="2.130.10.10">
    <property type="entry name" value="YVTN repeat-like/Quinoprotein amine dehydrogenase"/>
    <property type="match status" value="3"/>
</dbReference>
<keyword evidence="9" id="KW-1185">Reference proteome</keyword>
<organism evidence="8 9">
    <name type="scientific">Exophiala oligosperma</name>
    <dbReference type="NCBI Taxonomy" id="215243"/>
    <lineage>
        <taxon>Eukaryota</taxon>
        <taxon>Fungi</taxon>
        <taxon>Dikarya</taxon>
        <taxon>Ascomycota</taxon>
        <taxon>Pezizomycotina</taxon>
        <taxon>Eurotiomycetes</taxon>
        <taxon>Chaetothyriomycetidae</taxon>
        <taxon>Chaetothyriales</taxon>
        <taxon>Herpotrichiellaceae</taxon>
        <taxon>Exophiala</taxon>
    </lineage>
</organism>
<accession>A0A0D2AXU8</accession>
<dbReference type="GO" id="GO:0005847">
    <property type="term" value="C:mRNA cleavage and polyadenylation specificity factor complex"/>
    <property type="evidence" value="ECO:0007669"/>
    <property type="project" value="TreeGrafter"/>
</dbReference>
<dbReference type="PROSITE" id="PS50082">
    <property type="entry name" value="WD_REPEATS_2"/>
    <property type="match status" value="4"/>
</dbReference>
<feature type="repeat" description="WD" evidence="5">
    <location>
        <begin position="248"/>
        <end position="290"/>
    </location>
</feature>
<dbReference type="VEuPathDB" id="FungiDB:PV06_03111"/>
<dbReference type="CDD" id="cd00200">
    <property type="entry name" value="WD40"/>
    <property type="match status" value="1"/>
</dbReference>
<feature type="compositionally biased region" description="Low complexity" evidence="7">
    <location>
        <begin position="562"/>
        <end position="581"/>
    </location>
</feature>
<keyword evidence="6" id="KW-0507">mRNA processing</keyword>
<evidence type="ECO:0000256" key="3">
    <source>
        <dbReference type="ARBA" id="ARBA00025498"/>
    </source>
</evidence>
<evidence type="ECO:0000313" key="9">
    <source>
        <dbReference type="Proteomes" id="UP000053342"/>
    </source>
</evidence>
<feature type="compositionally biased region" description="Pro residues" evidence="7">
    <location>
        <begin position="498"/>
        <end position="508"/>
    </location>
</feature>
<feature type="compositionally biased region" description="Low complexity" evidence="7">
    <location>
        <begin position="509"/>
        <end position="524"/>
    </location>
</feature>
<dbReference type="GeneID" id="27355185"/>
<comment type="function">
    <text evidence="3">Required for 3'-end cleavage and polyadenylation of pre-mRNAs. Also involved in chromosome segregation where it has a role in chromosome attachment to the mitotic spindle.</text>
</comment>
<sequence length="682" mass="73690">MANVFDDQGDAGFRRRRPRPITDYGTSMVQWMNDRKPAYRGSYHYEQERPSLSYLVDILPPPAKRDSPAESIPVRHLHTSLGKSKKPVTVVRWMPEGRRLLAGVHNGEFMLWNGMSFNFETVTAMGSSSLRAAEWSNRKDWLVAANDEGTVYYLQATLNNPHQFKGHDAPIRDIAFAPGDTKFVTASDDNTCKIWDFTSSAVESVFKDHGWDVKACDWHPTKALIVSGSKDHSVRLWDPRTSRSLTTLHGHKNALTATVFSRVRDQLLATSSRDGQTRIFDLRMMRDVAILRGHEKGVTSVAWHPIHPCLISTGGDEGSLHSYLLTEPNTPAGISSTTISPYTSSDPRSVPAQSIYPAHRIPHAHESSIWSLDWHPLGHILATGSNDHFTRFWSRSQPGETTCFKDKFHLGEEGAEAQGTWDRKFGQRQAKEQEEQEAEDEAEGLEDQALSGLQSAAAGFSIPGLPGLGALGGGGSGSTPSLPGIGGGGGGFNNNNIHPPPLPPPPMNLLPGLPNLPGQQQHPNSNGPPIPQIPGVDANSLQRLLAMSQQNHSSGSAGGGNSTSTSFWPQQQQQQQQQQPPTAVPPIDFSKLNLPPGFPPPPPPPGQLQGQLPPGLPGLGGLSMPGAIPGLGGAGGNNSNSSTPSNNNHAADTGGSRRRAPLPSQRDGFKAEQARGNYRVAR</sequence>
<dbReference type="InterPro" id="IPR020472">
    <property type="entry name" value="WD40_PAC1"/>
</dbReference>
<dbReference type="PANTHER" id="PTHR22836:SF0">
    <property type="entry name" value="PRE-MRNA 3' END PROCESSING PROTEIN WDR33"/>
    <property type="match status" value="1"/>
</dbReference>
<dbReference type="InterPro" id="IPR036322">
    <property type="entry name" value="WD40_repeat_dom_sf"/>
</dbReference>
<dbReference type="Proteomes" id="UP000053342">
    <property type="component" value="Unassembled WGS sequence"/>
</dbReference>
<evidence type="ECO:0000256" key="2">
    <source>
        <dbReference type="ARBA" id="ARBA00022737"/>
    </source>
</evidence>
<dbReference type="RefSeq" id="XP_016264872.1">
    <property type="nucleotide sequence ID" value="XM_016403867.1"/>
</dbReference>
<proteinExistence type="predicted"/>
<feature type="compositionally biased region" description="Pro residues" evidence="7">
    <location>
        <begin position="596"/>
        <end position="606"/>
    </location>
</feature>
<dbReference type="PROSITE" id="PS50294">
    <property type="entry name" value="WD_REPEATS_REGION"/>
    <property type="match status" value="3"/>
</dbReference>
<protein>
    <recommendedName>
        <fullName evidence="4 6">Polyadenylation factor subunit 2</fullName>
    </recommendedName>
</protein>
<gene>
    <name evidence="8" type="ORF">PV06_03111</name>
</gene>
<dbReference type="InterPro" id="IPR001680">
    <property type="entry name" value="WD40_rpt"/>
</dbReference>
<dbReference type="SMART" id="SM00320">
    <property type="entry name" value="WD40"/>
    <property type="match status" value="6"/>
</dbReference>
<dbReference type="HOGENOM" id="CLU_000288_77_1_1"/>
<dbReference type="OrthoDB" id="16717at2759"/>
<evidence type="ECO:0000256" key="1">
    <source>
        <dbReference type="ARBA" id="ARBA00022574"/>
    </source>
</evidence>
<keyword evidence="1 5" id="KW-0853">WD repeat</keyword>
<evidence type="ECO:0000256" key="4">
    <source>
        <dbReference type="ARBA" id="ARBA00026154"/>
    </source>
</evidence>
<dbReference type="STRING" id="215243.A0A0D2AXU8"/>
<dbReference type="SUPFAM" id="SSF50978">
    <property type="entry name" value="WD40 repeat-like"/>
    <property type="match status" value="1"/>
</dbReference>
<dbReference type="EMBL" id="KN847334">
    <property type="protein sequence ID" value="KIW44656.1"/>
    <property type="molecule type" value="Genomic_DNA"/>
</dbReference>
<feature type="region of interest" description="Disordered" evidence="7">
    <location>
        <begin position="471"/>
        <end position="682"/>
    </location>
</feature>
<evidence type="ECO:0000313" key="8">
    <source>
        <dbReference type="EMBL" id="KIW44656.1"/>
    </source>
</evidence>
<dbReference type="AlphaFoldDB" id="A0A0D2AXU8"/>
<feature type="repeat" description="WD" evidence="5">
    <location>
        <begin position="206"/>
        <end position="247"/>
    </location>
</feature>
<dbReference type="GO" id="GO:0031124">
    <property type="term" value="P:mRNA 3'-end processing"/>
    <property type="evidence" value="ECO:0007669"/>
    <property type="project" value="UniProtKB-UniRule"/>
</dbReference>
<dbReference type="InterPro" id="IPR015943">
    <property type="entry name" value="WD40/YVTN_repeat-like_dom_sf"/>
</dbReference>
<dbReference type="InterPro" id="IPR045245">
    <property type="entry name" value="Pfs2-like"/>
</dbReference>
<feature type="compositionally biased region" description="Gly residues" evidence="7">
    <location>
        <begin position="617"/>
        <end position="636"/>
    </location>
</feature>
<feature type="repeat" description="WD" evidence="5">
    <location>
        <begin position="362"/>
        <end position="394"/>
    </location>
</feature>
<comment type="subcellular location">
    <subcellularLocation>
        <location evidence="6">Nucleus</location>
    </subcellularLocation>
</comment>
<keyword evidence="6" id="KW-0539">Nucleus</keyword>
<feature type="region of interest" description="Disordered" evidence="7">
    <location>
        <begin position="1"/>
        <end position="21"/>
    </location>
</feature>
<name>A0A0D2AXU8_9EURO</name>